<dbReference type="GO" id="GO:0016887">
    <property type="term" value="F:ATP hydrolysis activity"/>
    <property type="evidence" value="ECO:0007669"/>
    <property type="project" value="InterPro"/>
</dbReference>
<dbReference type="AlphaFoldDB" id="A0A1H0V9E0"/>
<reference evidence="3" key="1">
    <citation type="submission" date="2016-10" db="EMBL/GenBank/DDBJ databases">
        <authorList>
            <person name="Varghese N."/>
            <person name="Submissions S."/>
        </authorList>
    </citation>
    <scope>NUCLEOTIDE SEQUENCE [LARGE SCALE GENOMIC DNA]</scope>
    <source>
        <strain evidence="3">DSM 17101</strain>
    </source>
</reference>
<evidence type="ECO:0000313" key="2">
    <source>
        <dbReference type="EMBL" id="SDP74964.1"/>
    </source>
</evidence>
<organism evidence="2 3">
    <name type="scientific">Paracidovorax cattleyae</name>
    <dbReference type="NCBI Taxonomy" id="80868"/>
    <lineage>
        <taxon>Bacteria</taxon>
        <taxon>Pseudomonadati</taxon>
        <taxon>Pseudomonadota</taxon>
        <taxon>Betaproteobacteria</taxon>
        <taxon>Burkholderiales</taxon>
        <taxon>Comamonadaceae</taxon>
        <taxon>Paracidovorax</taxon>
    </lineage>
</organism>
<sequence>MLKQMHLKNFTVFSDVKPDFSAQLNVIVGENGAGKTHLPKAAYSVMAASHDEGRKPTAETPTKSALQSLLATKLVNVFRPECLGRLARRRQGRERCDVSLLFSDAELNIDFSVATNSKSEVAVGNAPRKAVDVVALSPEKHAYFVEVKDYRHPDTESWPMRSRPRFCILSLPCCPPA</sequence>
<gene>
    <name evidence="2" type="ORF">SAMN04489708_12441</name>
</gene>
<dbReference type="SUPFAM" id="SSF52540">
    <property type="entry name" value="P-loop containing nucleoside triphosphate hydrolases"/>
    <property type="match status" value="1"/>
</dbReference>
<dbReference type="Gene3D" id="3.40.50.300">
    <property type="entry name" value="P-loop containing nucleotide triphosphate hydrolases"/>
    <property type="match status" value="1"/>
</dbReference>
<dbReference type="InterPro" id="IPR027417">
    <property type="entry name" value="P-loop_NTPase"/>
</dbReference>
<dbReference type="InterPro" id="IPR038729">
    <property type="entry name" value="Rad50/SbcC_AAA"/>
</dbReference>
<protein>
    <submittedName>
        <fullName evidence="2">AAA domain-containing protein</fullName>
    </submittedName>
</protein>
<keyword evidence="3" id="KW-1185">Reference proteome</keyword>
<dbReference type="RefSeq" id="WP_225978911.1">
    <property type="nucleotide sequence ID" value="NZ_CP028290.1"/>
</dbReference>
<evidence type="ECO:0000313" key="3">
    <source>
        <dbReference type="Proteomes" id="UP000199317"/>
    </source>
</evidence>
<dbReference type="EMBL" id="FNJL01000024">
    <property type="protein sequence ID" value="SDP74964.1"/>
    <property type="molecule type" value="Genomic_DNA"/>
</dbReference>
<accession>A0A1H0V9E0</accession>
<evidence type="ECO:0000259" key="1">
    <source>
        <dbReference type="Pfam" id="PF13476"/>
    </source>
</evidence>
<dbReference type="Pfam" id="PF13476">
    <property type="entry name" value="AAA_23"/>
    <property type="match status" value="1"/>
</dbReference>
<dbReference type="GO" id="GO:0006302">
    <property type="term" value="P:double-strand break repair"/>
    <property type="evidence" value="ECO:0007669"/>
    <property type="project" value="InterPro"/>
</dbReference>
<name>A0A1H0V9E0_9BURK</name>
<feature type="domain" description="Rad50/SbcC-type AAA" evidence="1">
    <location>
        <begin position="5"/>
        <end position="36"/>
    </location>
</feature>
<proteinExistence type="predicted"/>
<dbReference type="Proteomes" id="UP000199317">
    <property type="component" value="Unassembled WGS sequence"/>
</dbReference>